<dbReference type="PROSITE" id="PS51892">
    <property type="entry name" value="SUBTILASE"/>
    <property type="match status" value="1"/>
</dbReference>
<dbReference type="Gene3D" id="3.40.50.200">
    <property type="entry name" value="Peptidase S8/S53 domain"/>
    <property type="match status" value="1"/>
</dbReference>
<name>A0A5C4Y2R7_9DEIO</name>
<keyword evidence="3 5" id="KW-0378">Hydrolase</keyword>
<feature type="active site" description="Charge relay system" evidence="5">
    <location>
        <position position="304"/>
    </location>
</feature>
<dbReference type="GO" id="GO:0006508">
    <property type="term" value="P:proteolysis"/>
    <property type="evidence" value="ECO:0007669"/>
    <property type="project" value="UniProtKB-KW"/>
</dbReference>
<feature type="domain" description="Peptidase S8/S53" evidence="9">
    <location>
        <begin position="298"/>
        <end position="623"/>
    </location>
</feature>
<evidence type="ECO:0000256" key="3">
    <source>
        <dbReference type="ARBA" id="ARBA00022801"/>
    </source>
</evidence>
<dbReference type="InterPro" id="IPR015500">
    <property type="entry name" value="Peptidase_S8_subtilisin-rel"/>
</dbReference>
<feature type="active site" description="Charge relay system" evidence="5">
    <location>
        <position position="575"/>
    </location>
</feature>
<feature type="chain" id="PRO_5022956838" evidence="8">
    <location>
        <begin position="27"/>
        <end position="715"/>
    </location>
</feature>
<comment type="similarity">
    <text evidence="1 5 6">Belongs to the peptidase S8 family.</text>
</comment>
<dbReference type="InterPro" id="IPR050131">
    <property type="entry name" value="Peptidase_S8_subtilisin-like"/>
</dbReference>
<feature type="signal peptide" evidence="8">
    <location>
        <begin position="1"/>
        <end position="26"/>
    </location>
</feature>
<evidence type="ECO:0000313" key="10">
    <source>
        <dbReference type="EMBL" id="MBB6017496.1"/>
    </source>
</evidence>
<dbReference type="PROSITE" id="PS00137">
    <property type="entry name" value="SUBTILASE_HIS"/>
    <property type="match status" value="1"/>
</dbReference>
<keyword evidence="8" id="KW-0732">Signal</keyword>
<feature type="active site" description="Charge relay system" evidence="5">
    <location>
        <position position="357"/>
    </location>
</feature>
<evidence type="ECO:0000313" key="12">
    <source>
        <dbReference type="Proteomes" id="UP000313988"/>
    </source>
</evidence>
<feature type="region of interest" description="Disordered" evidence="7">
    <location>
        <begin position="680"/>
        <end position="715"/>
    </location>
</feature>
<accession>A0A5C4Y2R7</accession>
<dbReference type="Pfam" id="PF00082">
    <property type="entry name" value="Peptidase_S8"/>
    <property type="match status" value="1"/>
</dbReference>
<dbReference type="Proteomes" id="UP000629870">
    <property type="component" value="Unassembled WGS sequence"/>
</dbReference>
<evidence type="ECO:0000259" key="9">
    <source>
        <dbReference type="Pfam" id="PF00082"/>
    </source>
</evidence>
<dbReference type="PRINTS" id="PR00723">
    <property type="entry name" value="SUBTILISIN"/>
</dbReference>
<protein>
    <submittedName>
        <fullName evidence="10 11">Serine protease</fullName>
    </submittedName>
</protein>
<keyword evidence="2 5" id="KW-0645">Protease</keyword>
<evidence type="ECO:0000256" key="2">
    <source>
        <dbReference type="ARBA" id="ARBA00022670"/>
    </source>
</evidence>
<organism evidence="11 12">
    <name type="scientific">Deinococcus radiopugnans ATCC 19172</name>
    <dbReference type="NCBI Taxonomy" id="585398"/>
    <lineage>
        <taxon>Bacteria</taxon>
        <taxon>Thermotogati</taxon>
        <taxon>Deinococcota</taxon>
        <taxon>Deinococci</taxon>
        <taxon>Deinococcales</taxon>
        <taxon>Deinococcaceae</taxon>
        <taxon>Deinococcus</taxon>
    </lineage>
</organism>
<reference evidence="11 12" key="1">
    <citation type="submission" date="2019-06" db="EMBL/GenBank/DDBJ databases">
        <title>Genome sequence of Deinococcus radiopugnans ATCC 19172.</title>
        <authorList>
            <person name="Maclea K.S."/>
            <person name="Maynard C.R."/>
        </authorList>
    </citation>
    <scope>NUCLEOTIDE SEQUENCE [LARGE SCALE GENOMIC DNA]</scope>
    <source>
        <strain evidence="11 12">ATCC 19172</strain>
    </source>
</reference>
<dbReference type="InterPro" id="IPR022398">
    <property type="entry name" value="Peptidase_S8_His-AS"/>
</dbReference>
<dbReference type="PANTHER" id="PTHR43806:SF11">
    <property type="entry name" value="CEREVISIN-RELATED"/>
    <property type="match status" value="1"/>
</dbReference>
<dbReference type="SUPFAM" id="SSF52743">
    <property type="entry name" value="Subtilisin-like"/>
    <property type="match status" value="1"/>
</dbReference>
<dbReference type="PANTHER" id="PTHR43806">
    <property type="entry name" value="PEPTIDASE S8"/>
    <property type="match status" value="1"/>
</dbReference>
<dbReference type="Proteomes" id="UP000313988">
    <property type="component" value="Unassembled WGS sequence"/>
</dbReference>
<comment type="caution">
    <text evidence="11">The sequence shown here is derived from an EMBL/GenBank/DDBJ whole genome shotgun (WGS) entry which is preliminary data.</text>
</comment>
<feature type="region of interest" description="Disordered" evidence="7">
    <location>
        <begin position="320"/>
        <end position="358"/>
    </location>
</feature>
<dbReference type="PROSITE" id="PS51257">
    <property type="entry name" value="PROKAR_LIPOPROTEIN"/>
    <property type="match status" value="1"/>
</dbReference>
<keyword evidence="4 5" id="KW-0720">Serine protease</keyword>
<gene>
    <name evidence="11" type="ORF">FHR04_14315</name>
    <name evidence="10" type="ORF">HNQ04_002764</name>
</gene>
<keyword evidence="13" id="KW-1185">Reference proteome</keyword>
<dbReference type="RefSeq" id="WP_139404024.1">
    <property type="nucleotide sequence ID" value="NZ_JACHEW010000015.1"/>
</dbReference>
<reference evidence="10 13" key="2">
    <citation type="submission" date="2020-08" db="EMBL/GenBank/DDBJ databases">
        <title>Genomic Encyclopedia of Type Strains, Phase IV (KMG-IV): sequencing the most valuable type-strain genomes for metagenomic binning, comparative biology and taxonomic classification.</title>
        <authorList>
            <person name="Goeker M."/>
        </authorList>
    </citation>
    <scope>NUCLEOTIDE SEQUENCE [LARGE SCALE GENOMIC DNA]</scope>
    <source>
        <strain evidence="10 13">DSM 12027</strain>
    </source>
</reference>
<dbReference type="GO" id="GO:0004252">
    <property type="term" value="F:serine-type endopeptidase activity"/>
    <property type="evidence" value="ECO:0007669"/>
    <property type="project" value="UniProtKB-UniRule"/>
</dbReference>
<dbReference type="PROSITE" id="PS00138">
    <property type="entry name" value="SUBTILASE_SER"/>
    <property type="match status" value="1"/>
</dbReference>
<dbReference type="InterPro" id="IPR023828">
    <property type="entry name" value="Peptidase_S8_Ser-AS"/>
</dbReference>
<dbReference type="InterPro" id="IPR023827">
    <property type="entry name" value="Peptidase_S8_Asp-AS"/>
</dbReference>
<dbReference type="OrthoDB" id="9790784at2"/>
<dbReference type="InterPro" id="IPR000209">
    <property type="entry name" value="Peptidase_S8/S53_dom"/>
</dbReference>
<evidence type="ECO:0000256" key="7">
    <source>
        <dbReference type="SAM" id="MobiDB-lite"/>
    </source>
</evidence>
<dbReference type="EMBL" id="VDMO01000016">
    <property type="protein sequence ID" value="TNM69756.1"/>
    <property type="molecule type" value="Genomic_DNA"/>
</dbReference>
<evidence type="ECO:0000313" key="13">
    <source>
        <dbReference type="Proteomes" id="UP000629870"/>
    </source>
</evidence>
<dbReference type="InterPro" id="IPR036852">
    <property type="entry name" value="Peptidase_S8/S53_dom_sf"/>
</dbReference>
<dbReference type="PROSITE" id="PS00136">
    <property type="entry name" value="SUBTILASE_ASP"/>
    <property type="match status" value="1"/>
</dbReference>
<sequence length="715" mass="73271">MPRLFPSTLPLSLVLACTLAACTPSAPLPLQDQALDLGLSLGTKASQPFVGRWTVTDVPAWLQVTPTSGQGDVTVQLRADRGLGTPLAADQAVLTGQFKIVWTAGPQDATGGTDAPAGTATWTVRADQYALTGRVREAASAQGQDLRVGTGLSKGTSEPTPARGLIVKYRKVESVSGLQARGAVAGSTVAQRARSTLQGAALSVTSSRPLSDDTAALQVENVAAALQALRADPAVEYAVPNAILRAQSLPRPSGPGQPPLAQPLEPTDQYAGLQWPFRLLGYPAVWRDMEGGAYTRPVTVAVVDSGVRYDHPDLEGRLWKPGEGALDLLSDPKNGDGDGVDNDPTDPGDRTRQSGSHGTHVTGIIAARWGQNTATCAGCSATGVVGAVRRANVKVLPLRVIDAAGDASVADVALAVRYAAGLPITLTDPQTQKATTRTNPQRAAVINLSLGAEVSADTARPMCEAIGDASNAGSLIIVAAGNGYGTKPYYPAACPAAVAVGSVTLSGGSAPKHAVYSNAYPAVQLSAPGGTDPLQDPAAFNGGVFNGQPFPDLVLSTGWDYAKDQPNYEAEAGTSQAAPQVSALAALLLSKGVTTDAASTLARLNATATDLGAAGRDPLFGFGMINAAAALGAPAISDTLGLRLQDSRGRVFQPPLDALGRFNAFLGDGTFRVIGGRDRDGNGIYGETGEPRAEKAATLGPATPQVDVGDLVPQE</sequence>
<dbReference type="EMBL" id="JACHEW010000015">
    <property type="protein sequence ID" value="MBB6017496.1"/>
    <property type="molecule type" value="Genomic_DNA"/>
</dbReference>
<evidence type="ECO:0000256" key="5">
    <source>
        <dbReference type="PROSITE-ProRule" id="PRU01240"/>
    </source>
</evidence>
<dbReference type="AlphaFoldDB" id="A0A5C4Y2R7"/>
<proteinExistence type="inferred from homology"/>
<evidence type="ECO:0000256" key="6">
    <source>
        <dbReference type="RuleBase" id="RU003355"/>
    </source>
</evidence>
<evidence type="ECO:0000256" key="1">
    <source>
        <dbReference type="ARBA" id="ARBA00011073"/>
    </source>
</evidence>
<evidence type="ECO:0000256" key="8">
    <source>
        <dbReference type="SAM" id="SignalP"/>
    </source>
</evidence>
<evidence type="ECO:0000313" key="11">
    <source>
        <dbReference type="EMBL" id="TNM69756.1"/>
    </source>
</evidence>
<evidence type="ECO:0000256" key="4">
    <source>
        <dbReference type="ARBA" id="ARBA00022825"/>
    </source>
</evidence>